<dbReference type="SMART" id="SM00300">
    <property type="entry name" value="ChSh"/>
    <property type="match status" value="1"/>
</dbReference>
<evidence type="ECO:0000256" key="1">
    <source>
        <dbReference type="ARBA" id="ARBA00004123"/>
    </source>
</evidence>
<evidence type="ECO:0000256" key="2">
    <source>
        <dbReference type="ARBA" id="ARBA00011353"/>
    </source>
</evidence>
<reference evidence="6" key="1">
    <citation type="journal article" date="2021" name="Nat. Commun.">
        <title>Genetic determinants of endophytism in the Arabidopsis root mycobiome.</title>
        <authorList>
            <person name="Mesny F."/>
            <person name="Miyauchi S."/>
            <person name="Thiergart T."/>
            <person name="Pickel B."/>
            <person name="Atanasova L."/>
            <person name="Karlsson M."/>
            <person name="Huettel B."/>
            <person name="Barry K.W."/>
            <person name="Haridas S."/>
            <person name="Chen C."/>
            <person name="Bauer D."/>
            <person name="Andreopoulos W."/>
            <person name="Pangilinan J."/>
            <person name="LaButti K."/>
            <person name="Riley R."/>
            <person name="Lipzen A."/>
            <person name="Clum A."/>
            <person name="Drula E."/>
            <person name="Henrissat B."/>
            <person name="Kohler A."/>
            <person name="Grigoriev I.V."/>
            <person name="Martin F.M."/>
            <person name="Hacquard S."/>
        </authorList>
    </citation>
    <scope>NUCLEOTIDE SEQUENCE</scope>
    <source>
        <strain evidence="6">MPI-CAGE-CH-0230</strain>
    </source>
</reference>
<dbReference type="EMBL" id="JAGTJQ010000010">
    <property type="protein sequence ID" value="KAH7021043.1"/>
    <property type="molecule type" value="Genomic_DNA"/>
</dbReference>
<dbReference type="PANTHER" id="PTHR22812">
    <property type="entry name" value="CHROMOBOX PROTEIN"/>
    <property type="match status" value="1"/>
</dbReference>
<evidence type="ECO:0000313" key="7">
    <source>
        <dbReference type="Proteomes" id="UP000756346"/>
    </source>
</evidence>
<dbReference type="Pfam" id="PF01393">
    <property type="entry name" value="Chromo_shadow"/>
    <property type="match status" value="1"/>
</dbReference>
<dbReference type="RefSeq" id="XP_046007244.1">
    <property type="nucleotide sequence ID" value="XM_046155251.1"/>
</dbReference>
<dbReference type="Proteomes" id="UP000756346">
    <property type="component" value="Unassembled WGS sequence"/>
</dbReference>
<evidence type="ECO:0000313" key="6">
    <source>
        <dbReference type="EMBL" id="KAH7021043.1"/>
    </source>
</evidence>
<protein>
    <recommendedName>
        <fullName evidence="5">Chromo domain-containing protein</fullName>
    </recommendedName>
</protein>
<accession>A0A9P9BNN4</accession>
<dbReference type="InterPro" id="IPR008251">
    <property type="entry name" value="Chromo_shadow_dom"/>
</dbReference>
<dbReference type="GO" id="GO:0006338">
    <property type="term" value="P:chromatin remodeling"/>
    <property type="evidence" value="ECO:0007669"/>
    <property type="project" value="UniProtKB-ARBA"/>
</dbReference>
<dbReference type="InterPro" id="IPR000953">
    <property type="entry name" value="Chromo/chromo_shadow_dom"/>
</dbReference>
<dbReference type="SUPFAM" id="SSF54160">
    <property type="entry name" value="Chromo domain-like"/>
    <property type="match status" value="2"/>
</dbReference>
<keyword evidence="3" id="KW-0539">Nucleus</keyword>
<gene>
    <name evidence="6" type="ORF">B0I36DRAFT_333658</name>
</gene>
<evidence type="ECO:0000256" key="3">
    <source>
        <dbReference type="ARBA" id="ARBA00023242"/>
    </source>
</evidence>
<feature type="compositionally biased region" description="Acidic residues" evidence="4">
    <location>
        <begin position="78"/>
        <end position="103"/>
    </location>
</feature>
<name>A0A9P9BNN4_9PEZI</name>
<evidence type="ECO:0000259" key="5">
    <source>
        <dbReference type="PROSITE" id="PS50013"/>
    </source>
</evidence>
<evidence type="ECO:0000256" key="4">
    <source>
        <dbReference type="SAM" id="MobiDB-lite"/>
    </source>
</evidence>
<dbReference type="Pfam" id="PF00385">
    <property type="entry name" value="Chromo"/>
    <property type="match status" value="1"/>
</dbReference>
<keyword evidence="7" id="KW-1185">Reference proteome</keyword>
<comment type="caution">
    <text evidence="6">The sequence shown here is derived from an EMBL/GenBank/DDBJ whole genome shotgun (WGS) entry which is preliminary data.</text>
</comment>
<feature type="domain" description="Chromo" evidence="5">
    <location>
        <begin position="103"/>
        <end position="165"/>
    </location>
</feature>
<dbReference type="CDD" id="cd00024">
    <property type="entry name" value="CD_CSD"/>
    <property type="match status" value="1"/>
</dbReference>
<dbReference type="PROSITE" id="PS00598">
    <property type="entry name" value="CHROMO_1"/>
    <property type="match status" value="1"/>
</dbReference>
<dbReference type="InterPro" id="IPR016197">
    <property type="entry name" value="Chromo-like_dom_sf"/>
</dbReference>
<dbReference type="CDD" id="cd18657">
    <property type="entry name" value="CSD_Swi6"/>
    <property type="match status" value="1"/>
</dbReference>
<dbReference type="PROSITE" id="PS50013">
    <property type="entry name" value="CHROMO_2"/>
    <property type="match status" value="1"/>
</dbReference>
<dbReference type="OrthoDB" id="433924at2759"/>
<organism evidence="6 7">
    <name type="scientific">Microdochium trichocladiopsis</name>
    <dbReference type="NCBI Taxonomy" id="1682393"/>
    <lineage>
        <taxon>Eukaryota</taxon>
        <taxon>Fungi</taxon>
        <taxon>Dikarya</taxon>
        <taxon>Ascomycota</taxon>
        <taxon>Pezizomycotina</taxon>
        <taxon>Sordariomycetes</taxon>
        <taxon>Xylariomycetidae</taxon>
        <taxon>Xylariales</taxon>
        <taxon>Microdochiaceae</taxon>
        <taxon>Microdochium</taxon>
    </lineage>
</organism>
<sequence>MLRFFGLASREDKSSTTNMPPAISDDEHSQSEDDVQVPLRTKAADSPPPNASSSRRTAKTTTSTTRNGSKPPNKPANESDEVKDDEDDDDDEDQDDDLEEDEYVVEKIMSHMVYPDGTLKFEVKWEGYDKKADRTWESKENLLENAGDILLEYLEAHGGEDKILEDSEKGIKGKKRGRPAASAPANGKRRKGEHPSDSTPPASTKAWKPPAGLWEDEVDSIDACHDENSGKLIVYLTWKNGQKTQHETKVIYQRCPQKMLAFYERHVKIVQ</sequence>
<dbReference type="GO" id="GO:0000792">
    <property type="term" value="C:heterochromatin"/>
    <property type="evidence" value="ECO:0007669"/>
    <property type="project" value="UniProtKB-ARBA"/>
</dbReference>
<feature type="region of interest" description="Disordered" evidence="4">
    <location>
        <begin position="164"/>
        <end position="211"/>
    </location>
</feature>
<comment type="subcellular location">
    <subcellularLocation>
        <location evidence="1">Nucleus</location>
    </subcellularLocation>
</comment>
<dbReference type="GeneID" id="70184797"/>
<dbReference type="InterPro" id="IPR051219">
    <property type="entry name" value="Heterochromatin_chromo-domain"/>
</dbReference>
<feature type="region of interest" description="Disordered" evidence="4">
    <location>
        <begin position="1"/>
        <end position="104"/>
    </location>
</feature>
<comment type="subunit">
    <text evidence="2">Component of the NuA4 histone acetyltransferase complex.</text>
</comment>
<dbReference type="InterPro" id="IPR023780">
    <property type="entry name" value="Chromo_domain"/>
</dbReference>
<dbReference type="Gene3D" id="2.40.50.40">
    <property type="match status" value="2"/>
</dbReference>
<dbReference type="GO" id="GO:0005634">
    <property type="term" value="C:nucleus"/>
    <property type="evidence" value="ECO:0007669"/>
    <property type="project" value="UniProtKB-SubCell"/>
</dbReference>
<proteinExistence type="predicted"/>
<feature type="compositionally biased region" description="Low complexity" evidence="4">
    <location>
        <begin position="51"/>
        <end position="66"/>
    </location>
</feature>
<dbReference type="SMART" id="SM00298">
    <property type="entry name" value="CHROMO"/>
    <property type="match status" value="1"/>
</dbReference>
<dbReference type="InterPro" id="IPR023779">
    <property type="entry name" value="Chromodomain_CS"/>
</dbReference>
<dbReference type="AlphaFoldDB" id="A0A9P9BNN4"/>